<comment type="caution">
    <text evidence="4">The sequence shown here is derived from an EMBL/GenBank/DDBJ whole genome shotgun (WGS) entry which is preliminary data.</text>
</comment>
<evidence type="ECO:0000259" key="3">
    <source>
        <dbReference type="PROSITE" id="PS50871"/>
    </source>
</evidence>
<dbReference type="EMBL" id="BFAA01015931">
    <property type="protein sequence ID" value="GCB79133.1"/>
    <property type="molecule type" value="Genomic_DNA"/>
</dbReference>
<evidence type="ECO:0000256" key="2">
    <source>
        <dbReference type="ARBA" id="ARBA00022525"/>
    </source>
</evidence>
<name>A0A401Q1F2_SCYTO</name>
<dbReference type="InterPro" id="IPR008983">
    <property type="entry name" value="Tumour_necrosis_fac-like_dom"/>
</dbReference>
<dbReference type="InterPro" id="IPR001073">
    <property type="entry name" value="C1q_dom"/>
</dbReference>
<protein>
    <recommendedName>
        <fullName evidence="3">C1q domain-containing protein</fullName>
    </recommendedName>
</protein>
<dbReference type="SMART" id="SM00110">
    <property type="entry name" value="C1Q"/>
    <property type="match status" value="1"/>
</dbReference>
<feature type="domain" description="C1q" evidence="3">
    <location>
        <begin position="27"/>
        <end position="157"/>
    </location>
</feature>
<keyword evidence="5" id="KW-1185">Reference proteome</keyword>
<feature type="non-terminal residue" evidence="4">
    <location>
        <position position="1"/>
    </location>
</feature>
<dbReference type="STRING" id="75743.A0A401Q1F2"/>
<dbReference type="PANTHER" id="PTHR15427:SF33">
    <property type="entry name" value="COLLAGEN IV NC1 DOMAIN-CONTAINING PROTEIN"/>
    <property type="match status" value="1"/>
</dbReference>
<gene>
    <name evidence="4" type="ORF">scyTo_0020177</name>
</gene>
<dbReference type="InterPro" id="IPR050392">
    <property type="entry name" value="Collagen/C1q_domain"/>
</dbReference>
<accession>A0A401Q1F2</accession>
<dbReference type="PANTHER" id="PTHR15427">
    <property type="entry name" value="EMILIN ELASTIN MICROFIBRIL INTERFACE-LOCATED PROTEIN ELASTIN MICROFIBRIL INTERFACER"/>
    <property type="match status" value="1"/>
</dbReference>
<comment type="subcellular location">
    <subcellularLocation>
        <location evidence="1">Secreted</location>
    </subcellularLocation>
</comment>
<dbReference type="PROSITE" id="PS50871">
    <property type="entry name" value="C1Q"/>
    <property type="match status" value="1"/>
</dbReference>
<proteinExistence type="predicted"/>
<evidence type="ECO:0000256" key="1">
    <source>
        <dbReference type="ARBA" id="ARBA00004613"/>
    </source>
</evidence>
<dbReference type="OMA" id="CERLHHT"/>
<sequence>HTNFETLLEALQDRIAALEEFEHEEEHDHHATLFAVSLSQGNMVQTGDPIVYNQVSLNREEGYNSTTGVFTCPIAGVYFFTYSCLPALGVETSVAFLKNGIGLSNIHTILPGGSTQQAERSELILLQLGDTVSVVLEIGSLLNNGNSLKFTGYRVSD</sequence>
<reference evidence="4 5" key="1">
    <citation type="journal article" date="2018" name="Nat. Ecol. Evol.">
        <title>Shark genomes provide insights into elasmobranch evolution and the origin of vertebrates.</title>
        <authorList>
            <person name="Hara Y"/>
            <person name="Yamaguchi K"/>
            <person name="Onimaru K"/>
            <person name="Kadota M"/>
            <person name="Koyanagi M"/>
            <person name="Keeley SD"/>
            <person name="Tatsumi K"/>
            <person name="Tanaka K"/>
            <person name="Motone F"/>
            <person name="Kageyama Y"/>
            <person name="Nozu R"/>
            <person name="Adachi N"/>
            <person name="Nishimura O"/>
            <person name="Nakagawa R"/>
            <person name="Tanegashima C"/>
            <person name="Kiyatake I"/>
            <person name="Matsumoto R"/>
            <person name="Murakumo K"/>
            <person name="Nishida K"/>
            <person name="Terakita A"/>
            <person name="Kuratani S"/>
            <person name="Sato K"/>
            <person name="Hyodo S Kuraku.S."/>
        </authorList>
    </citation>
    <scope>NUCLEOTIDE SEQUENCE [LARGE SCALE GENOMIC DNA]</scope>
</reference>
<dbReference type="AlphaFoldDB" id="A0A401Q1F2"/>
<organism evidence="4 5">
    <name type="scientific">Scyliorhinus torazame</name>
    <name type="common">Cloudy catshark</name>
    <name type="synonym">Catulus torazame</name>
    <dbReference type="NCBI Taxonomy" id="75743"/>
    <lineage>
        <taxon>Eukaryota</taxon>
        <taxon>Metazoa</taxon>
        <taxon>Chordata</taxon>
        <taxon>Craniata</taxon>
        <taxon>Vertebrata</taxon>
        <taxon>Chondrichthyes</taxon>
        <taxon>Elasmobranchii</taxon>
        <taxon>Galeomorphii</taxon>
        <taxon>Galeoidea</taxon>
        <taxon>Carcharhiniformes</taxon>
        <taxon>Scyliorhinidae</taxon>
        <taxon>Scyliorhinus</taxon>
    </lineage>
</organism>
<dbReference type="SUPFAM" id="SSF49842">
    <property type="entry name" value="TNF-like"/>
    <property type="match status" value="1"/>
</dbReference>
<dbReference type="Pfam" id="PF00386">
    <property type="entry name" value="C1q"/>
    <property type="match status" value="1"/>
</dbReference>
<keyword evidence="2" id="KW-0964">Secreted</keyword>
<evidence type="ECO:0000313" key="5">
    <source>
        <dbReference type="Proteomes" id="UP000288216"/>
    </source>
</evidence>
<dbReference type="Proteomes" id="UP000288216">
    <property type="component" value="Unassembled WGS sequence"/>
</dbReference>
<dbReference type="OrthoDB" id="6154955at2759"/>
<dbReference type="GO" id="GO:0005581">
    <property type="term" value="C:collagen trimer"/>
    <property type="evidence" value="ECO:0007669"/>
    <property type="project" value="UniProtKB-KW"/>
</dbReference>
<evidence type="ECO:0000313" key="4">
    <source>
        <dbReference type="EMBL" id="GCB79133.1"/>
    </source>
</evidence>
<dbReference type="Gene3D" id="2.60.120.40">
    <property type="match status" value="1"/>
</dbReference>
<dbReference type="PRINTS" id="PR00007">
    <property type="entry name" value="COMPLEMNTC1Q"/>
</dbReference>